<comment type="caution">
    <text evidence="4">The sequence shown here is derived from an EMBL/GenBank/DDBJ whole genome shotgun (WGS) entry which is preliminary data.</text>
</comment>
<organism evidence="4 5">
    <name type="scientific">Flagellimonas olearia</name>
    <dbReference type="NCBI Taxonomy" id="552546"/>
    <lineage>
        <taxon>Bacteria</taxon>
        <taxon>Pseudomonadati</taxon>
        <taxon>Bacteroidota</taxon>
        <taxon>Flavobacteriia</taxon>
        <taxon>Flavobacteriales</taxon>
        <taxon>Flavobacteriaceae</taxon>
        <taxon>Flagellimonas</taxon>
    </lineage>
</organism>
<keyword evidence="1" id="KW-0472">Membrane</keyword>
<keyword evidence="1" id="KW-0812">Transmembrane</keyword>
<evidence type="ECO:0000313" key="5">
    <source>
        <dbReference type="Proteomes" id="UP000429785"/>
    </source>
</evidence>
<evidence type="ECO:0000259" key="2">
    <source>
        <dbReference type="Pfam" id="PF00534"/>
    </source>
</evidence>
<reference evidence="4 5" key="1">
    <citation type="submission" date="2019-10" db="EMBL/GenBank/DDBJ databases">
        <title>Muricauda olearia CL-SS4 JCM15563 genome.</title>
        <authorList>
            <person name="Liu L."/>
        </authorList>
    </citation>
    <scope>NUCLEOTIDE SEQUENCE [LARGE SCALE GENOMIC DNA]</scope>
    <source>
        <strain evidence="4 5">CL-SS4</strain>
    </source>
</reference>
<dbReference type="Gene3D" id="3.40.50.2000">
    <property type="entry name" value="Glycogen Phosphorylase B"/>
    <property type="match status" value="2"/>
</dbReference>
<dbReference type="EMBL" id="WELG01000001">
    <property type="protein sequence ID" value="KAB7530489.1"/>
    <property type="molecule type" value="Genomic_DNA"/>
</dbReference>
<dbReference type="OrthoDB" id="791981at2"/>
<name>A0A6I1E207_9FLAO</name>
<dbReference type="GO" id="GO:0016757">
    <property type="term" value="F:glycosyltransferase activity"/>
    <property type="evidence" value="ECO:0007669"/>
    <property type="project" value="InterPro"/>
</dbReference>
<evidence type="ECO:0000259" key="3">
    <source>
        <dbReference type="Pfam" id="PF13439"/>
    </source>
</evidence>
<dbReference type="PANTHER" id="PTHR12526:SF630">
    <property type="entry name" value="GLYCOSYLTRANSFERASE"/>
    <property type="match status" value="1"/>
</dbReference>
<proteinExistence type="predicted"/>
<dbReference type="PANTHER" id="PTHR12526">
    <property type="entry name" value="GLYCOSYLTRANSFERASE"/>
    <property type="match status" value="1"/>
</dbReference>
<feature type="domain" description="Glycosyltransferase subfamily 4-like N-terminal" evidence="3">
    <location>
        <begin position="17"/>
        <end position="167"/>
    </location>
</feature>
<sequence>MKDKTKIIFILPSLTAGGAERILSFVAANVDKKRFHSTLVVIGSPHETKLNVDGVDIIYFEKPRVLYAIPKLIHFLRNERPEIVVSSIFHLNLIMAFISFLFPKMKFVAREATVLSKRKSSPLLKVMVRFLYTKFDAIICQSNDMASDLSLNYHIPRNKLEVINNPITYIPKIKKKPSNGEIIKYITVGRLEEVKGHSRILRILSALDNPFLYTIIGQGTLKDVLWGLAKQLNIDKKIVFVPHTNNVHEYLASHDLFLQGSYVEGFPNALLESCTVGTPCIAFDVPGGTKEIIENGVNGFLVNDENEFLNKLMVFDSMNPITVSNSVLEKFHPSKILLQYERLLMKIKNIY</sequence>
<feature type="transmembrane region" description="Helical" evidence="1">
    <location>
        <begin position="83"/>
        <end position="102"/>
    </location>
</feature>
<evidence type="ECO:0000256" key="1">
    <source>
        <dbReference type="SAM" id="Phobius"/>
    </source>
</evidence>
<dbReference type="RefSeq" id="WP_152130408.1">
    <property type="nucleotide sequence ID" value="NZ_WELG01000001.1"/>
</dbReference>
<dbReference type="SUPFAM" id="SSF53756">
    <property type="entry name" value="UDP-Glycosyltransferase/glycogen phosphorylase"/>
    <property type="match status" value="1"/>
</dbReference>
<dbReference type="InterPro" id="IPR028098">
    <property type="entry name" value="Glyco_trans_4-like_N"/>
</dbReference>
<evidence type="ECO:0000313" key="4">
    <source>
        <dbReference type="EMBL" id="KAB7530489.1"/>
    </source>
</evidence>
<protein>
    <submittedName>
        <fullName evidence="4">Glycosyltransferase</fullName>
    </submittedName>
</protein>
<dbReference type="Pfam" id="PF13439">
    <property type="entry name" value="Glyco_transf_4"/>
    <property type="match status" value="1"/>
</dbReference>
<keyword evidence="1" id="KW-1133">Transmembrane helix</keyword>
<dbReference type="CDD" id="cd03811">
    <property type="entry name" value="GT4_GT28_WabH-like"/>
    <property type="match status" value="1"/>
</dbReference>
<keyword evidence="4" id="KW-0808">Transferase</keyword>
<dbReference type="Pfam" id="PF00534">
    <property type="entry name" value="Glycos_transf_1"/>
    <property type="match status" value="1"/>
</dbReference>
<dbReference type="InterPro" id="IPR001296">
    <property type="entry name" value="Glyco_trans_1"/>
</dbReference>
<accession>A0A6I1E207</accession>
<dbReference type="AlphaFoldDB" id="A0A6I1E207"/>
<feature type="domain" description="Glycosyl transferase family 1" evidence="2">
    <location>
        <begin position="173"/>
        <end position="306"/>
    </location>
</feature>
<dbReference type="Proteomes" id="UP000429785">
    <property type="component" value="Unassembled WGS sequence"/>
</dbReference>
<gene>
    <name evidence="4" type="ORF">F8C76_02995</name>
</gene>